<dbReference type="AlphaFoldDB" id="A0A8J5FGB8"/>
<organism evidence="1 2">
    <name type="scientific">Zingiber officinale</name>
    <name type="common">Ginger</name>
    <name type="synonym">Amomum zingiber</name>
    <dbReference type="NCBI Taxonomy" id="94328"/>
    <lineage>
        <taxon>Eukaryota</taxon>
        <taxon>Viridiplantae</taxon>
        <taxon>Streptophyta</taxon>
        <taxon>Embryophyta</taxon>
        <taxon>Tracheophyta</taxon>
        <taxon>Spermatophyta</taxon>
        <taxon>Magnoliopsida</taxon>
        <taxon>Liliopsida</taxon>
        <taxon>Zingiberales</taxon>
        <taxon>Zingiberaceae</taxon>
        <taxon>Zingiber</taxon>
    </lineage>
</organism>
<evidence type="ECO:0000313" key="1">
    <source>
        <dbReference type="EMBL" id="KAG6486145.1"/>
    </source>
</evidence>
<name>A0A8J5FGB8_ZINOF</name>
<evidence type="ECO:0000313" key="2">
    <source>
        <dbReference type="Proteomes" id="UP000734854"/>
    </source>
</evidence>
<gene>
    <name evidence="1" type="ORF">ZIOFF_054715</name>
</gene>
<dbReference type="Proteomes" id="UP000734854">
    <property type="component" value="Unassembled WGS sequence"/>
</dbReference>
<comment type="caution">
    <text evidence="1">The sequence shown here is derived from an EMBL/GenBank/DDBJ whole genome shotgun (WGS) entry which is preliminary data.</text>
</comment>
<sequence length="83" mass="8893">MLKMVRNSDVHLATLVASNFDESGGSFYTFPRRLILNLKDIGGALPALAQLASSSYHAAVSSSTLSHSSAHEDTMKRKTSSPL</sequence>
<protein>
    <submittedName>
        <fullName evidence="1">Uncharacterized protein</fullName>
    </submittedName>
</protein>
<proteinExistence type="predicted"/>
<reference evidence="1 2" key="1">
    <citation type="submission" date="2020-08" db="EMBL/GenBank/DDBJ databases">
        <title>Plant Genome Project.</title>
        <authorList>
            <person name="Zhang R.-G."/>
        </authorList>
    </citation>
    <scope>NUCLEOTIDE SEQUENCE [LARGE SCALE GENOMIC DNA]</scope>
    <source>
        <tissue evidence="1">Rhizome</tissue>
    </source>
</reference>
<accession>A0A8J5FGB8</accession>
<keyword evidence="2" id="KW-1185">Reference proteome</keyword>
<dbReference type="EMBL" id="JACMSC010000015">
    <property type="protein sequence ID" value="KAG6486145.1"/>
    <property type="molecule type" value="Genomic_DNA"/>
</dbReference>